<organism evidence="2 3">
    <name type="scientific">Marinicauda salina</name>
    <dbReference type="NCBI Taxonomy" id="2135793"/>
    <lineage>
        <taxon>Bacteria</taxon>
        <taxon>Pseudomonadati</taxon>
        <taxon>Pseudomonadota</taxon>
        <taxon>Alphaproteobacteria</taxon>
        <taxon>Maricaulales</taxon>
        <taxon>Maricaulaceae</taxon>
        <taxon>Marinicauda</taxon>
    </lineage>
</organism>
<proteinExistence type="predicted"/>
<keyword evidence="1" id="KW-1133">Transmembrane helix</keyword>
<keyword evidence="3" id="KW-1185">Reference proteome</keyword>
<evidence type="ECO:0000256" key="1">
    <source>
        <dbReference type="SAM" id="Phobius"/>
    </source>
</evidence>
<comment type="caution">
    <text evidence="2">The sequence shown here is derived from an EMBL/GenBank/DDBJ whole genome shotgun (WGS) entry which is preliminary data.</text>
</comment>
<gene>
    <name evidence="2" type="ORF">DDZ18_07900</name>
</gene>
<dbReference type="RefSeq" id="WP_109252815.1">
    <property type="nucleotide sequence ID" value="NZ_QEXV01000003.1"/>
</dbReference>
<evidence type="ECO:0008006" key="4">
    <source>
        <dbReference type="Google" id="ProtNLM"/>
    </source>
</evidence>
<dbReference type="OrthoDB" id="9848226at2"/>
<accession>A0A2U2BUE9</accession>
<sequence length="143" mass="16215">MSEDAEPEPLSAVELDRLWGLALHEEQVLNERSGYFLIAHAMLLVFSVEAIDRVGFWTVSGCIAIGAVMSLFWLLVNMRQHNEMRTAARLASSLVGYQRFREEMKGKRLRSAGPALFVYGIPAAVTIIWIIFGIDRYLAWRTL</sequence>
<name>A0A2U2BUE9_9PROT</name>
<dbReference type="AlphaFoldDB" id="A0A2U2BUE9"/>
<reference evidence="3" key="1">
    <citation type="submission" date="2018-05" db="EMBL/GenBank/DDBJ databases">
        <authorList>
            <person name="Liu B.-T."/>
        </authorList>
    </citation>
    <scope>NUCLEOTIDE SEQUENCE [LARGE SCALE GENOMIC DNA]</scope>
    <source>
        <strain evidence="3">WD6-1</strain>
    </source>
</reference>
<dbReference type="EMBL" id="QEXV01000003">
    <property type="protein sequence ID" value="PWE17584.1"/>
    <property type="molecule type" value="Genomic_DNA"/>
</dbReference>
<evidence type="ECO:0000313" key="3">
    <source>
        <dbReference type="Proteomes" id="UP000245168"/>
    </source>
</evidence>
<feature type="transmembrane region" description="Helical" evidence="1">
    <location>
        <begin position="114"/>
        <end position="134"/>
    </location>
</feature>
<evidence type="ECO:0000313" key="2">
    <source>
        <dbReference type="EMBL" id="PWE17584.1"/>
    </source>
</evidence>
<protein>
    <recommendedName>
        <fullName evidence="4">Transmembrane protein</fullName>
    </recommendedName>
</protein>
<feature type="transmembrane region" description="Helical" evidence="1">
    <location>
        <begin position="57"/>
        <end position="76"/>
    </location>
</feature>
<keyword evidence="1" id="KW-0472">Membrane</keyword>
<dbReference type="Proteomes" id="UP000245168">
    <property type="component" value="Unassembled WGS sequence"/>
</dbReference>
<keyword evidence="1" id="KW-0812">Transmembrane</keyword>